<reference evidence="16" key="1">
    <citation type="submission" date="2023-07" db="EMBL/GenBank/DDBJ databases">
        <title>draft genome sequence of fig (Ficus carica).</title>
        <authorList>
            <person name="Takahashi T."/>
            <person name="Nishimura K."/>
        </authorList>
    </citation>
    <scope>NUCLEOTIDE SEQUENCE</scope>
</reference>
<sequence>MIALELLPPLLLLLSLVVLIPIFRHRHGHRGLPPSPVGMPIIGHFHLLGPLLHRSFRDLSLSWGPLFSIRLGSVPCIVASSPDLAREFLKTNELSFASRNDSIAVARLTYGSSIAFSPYDAYWKFIRRLTMNDLLSSRPLSGFISLRSRELHRFLRVLGDKSSRREAVNLSADLRKLSYAIISQMILGDNDTSSSTSAGRVEEARTVVREVTKIFGEFNLSDFVWCLRRLDLQGFGKRIEEIFRRYDSLIETVLREREELRRQRKNKDKEKDTDKNKDKEYRDFLDILLDHMEDQKDDNVPFTRLHVKGLIMDIFTAGTDTTATSIEWTLSELINNRTVLEKAREEIDRVVGRTRLVTEADTPNLPYIQAVVKEAFRLHPAVPLVIRKCVRECRVGEHEIPVGAMLVVNNWAIGRDPHYWECPSDFRPERFLQSHGEGSNSSKLDIRGQHFELLPFGTGRRICPGMNLALQMLPLVVAAIIQCFDLKVVGSLDDENHGDGHVLKMEEAPGLTVPRLHELICVPSARLTSVTGILAPEMIE</sequence>
<dbReference type="PANTHER" id="PTHR47944:SF17">
    <property type="entry name" value="3,9-DIHYDROXYPTEROCARPAN 6A-MONOOXYGENASE"/>
    <property type="match status" value="1"/>
</dbReference>
<keyword evidence="15" id="KW-0732">Signal</keyword>
<evidence type="ECO:0000256" key="10">
    <source>
        <dbReference type="ARBA" id="ARBA00023033"/>
    </source>
</evidence>
<dbReference type="GO" id="GO:0005506">
    <property type="term" value="F:iron ion binding"/>
    <property type="evidence" value="ECO:0007669"/>
    <property type="project" value="InterPro"/>
</dbReference>
<keyword evidence="11" id="KW-0472">Membrane</keyword>
<dbReference type="SUPFAM" id="SSF48264">
    <property type="entry name" value="Cytochrome P450"/>
    <property type="match status" value="1"/>
</dbReference>
<evidence type="ECO:0000256" key="15">
    <source>
        <dbReference type="SAM" id="SignalP"/>
    </source>
</evidence>
<protein>
    <recommendedName>
        <fullName evidence="18">Flavone synthase II</fullName>
    </recommendedName>
</protein>
<feature type="chain" id="PRO_5041674646" description="Flavone synthase II" evidence="15">
    <location>
        <begin position="29"/>
        <end position="540"/>
    </location>
</feature>
<dbReference type="InterPro" id="IPR002401">
    <property type="entry name" value="Cyt_P450_E_grp-I"/>
</dbReference>
<keyword evidence="6 12" id="KW-0479">Metal-binding</keyword>
<comment type="similarity">
    <text evidence="3 13">Belongs to the cytochrome P450 family.</text>
</comment>
<keyword evidence="17" id="KW-1185">Reference proteome</keyword>
<proteinExistence type="inferred from homology"/>
<gene>
    <name evidence="16" type="ORF">TIFTF001_011180</name>
</gene>
<comment type="caution">
    <text evidence="16">The sequence shown here is derived from an EMBL/GenBank/DDBJ whole genome shotgun (WGS) entry which is preliminary data.</text>
</comment>
<evidence type="ECO:0000256" key="9">
    <source>
        <dbReference type="ARBA" id="ARBA00023004"/>
    </source>
</evidence>
<evidence type="ECO:0000256" key="13">
    <source>
        <dbReference type="RuleBase" id="RU000461"/>
    </source>
</evidence>
<evidence type="ECO:0000313" key="16">
    <source>
        <dbReference type="EMBL" id="GMN41954.1"/>
    </source>
</evidence>
<comment type="cofactor">
    <cofactor evidence="1 12">
        <name>heme</name>
        <dbReference type="ChEBI" id="CHEBI:30413"/>
    </cofactor>
</comment>
<evidence type="ECO:0000313" key="17">
    <source>
        <dbReference type="Proteomes" id="UP001187192"/>
    </source>
</evidence>
<keyword evidence="5" id="KW-0812">Transmembrane</keyword>
<keyword evidence="9 12" id="KW-0408">Iron</keyword>
<feature type="binding site" description="axial binding residue" evidence="12">
    <location>
        <position position="463"/>
    </location>
    <ligand>
        <name>heme</name>
        <dbReference type="ChEBI" id="CHEBI:30413"/>
    </ligand>
    <ligandPart>
        <name>Fe</name>
        <dbReference type="ChEBI" id="CHEBI:18248"/>
    </ligandPart>
</feature>
<dbReference type="GO" id="GO:0016705">
    <property type="term" value="F:oxidoreductase activity, acting on paired donors, with incorporation or reduction of molecular oxygen"/>
    <property type="evidence" value="ECO:0007669"/>
    <property type="project" value="InterPro"/>
</dbReference>
<evidence type="ECO:0000256" key="14">
    <source>
        <dbReference type="SAM" id="Coils"/>
    </source>
</evidence>
<keyword evidence="10 13" id="KW-0503">Monooxygenase</keyword>
<feature type="coiled-coil region" evidence="14">
    <location>
        <begin position="243"/>
        <end position="277"/>
    </location>
</feature>
<dbReference type="PROSITE" id="PS00086">
    <property type="entry name" value="CYTOCHROME_P450"/>
    <property type="match status" value="1"/>
</dbReference>
<comment type="subcellular location">
    <subcellularLocation>
        <location evidence="2">Membrane</location>
        <topology evidence="2">Single-pass membrane protein</topology>
    </subcellularLocation>
</comment>
<keyword evidence="7" id="KW-1133">Transmembrane helix</keyword>
<evidence type="ECO:0000256" key="7">
    <source>
        <dbReference type="ARBA" id="ARBA00022989"/>
    </source>
</evidence>
<dbReference type="Gene3D" id="1.10.630.10">
    <property type="entry name" value="Cytochrome P450"/>
    <property type="match status" value="1"/>
</dbReference>
<organism evidence="16 17">
    <name type="scientific">Ficus carica</name>
    <name type="common">Common fig</name>
    <dbReference type="NCBI Taxonomy" id="3494"/>
    <lineage>
        <taxon>Eukaryota</taxon>
        <taxon>Viridiplantae</taxon>
        <taxon>Streptophyta</taxon>
        <taxon>Embryophyta</taxon>
        <taxon>Tracheophyta</taxon>
        <taxon>Spermatophyta</taxon>
        <taxon>Magnoliopsida</taxon>
        <taxon>eudicotyledons</taxon>
        <taxon>Gunneridae</taxon>
        <taxon>Pentapetalae</taxon>
        <taxon>rosids</taxon>
        <taxon>fabids</taxon>
        <taxon>Rosales</taxon>
        <taxon>Moraceae</taxon>
        <taxon>Ficeae</taxon>
        <taxon>Ficus</taxon>
    </lineage>
</organism>
<dbReference type="PANTHER" id="PTHR47944">
    <property type="entry name" value="CYTOCHROME P450 98A9"/>
    <property type="match status" value="1"/>
</dbReference>
<evidence type="ECO:0000256" key="8">
    <source>
        <dbReference type="ARBA" id="ARBA00023002"/>
    </source>
</evidence>
<dbReference type="InterPro" id="IPR001128">
    <property type="entry name" value="Cyt_P450"/>
</dbReference>
<dbReference type="GO" id="GO:0020037">
    <property type="term" value="F:heme binding"/>
    <property type="evidence" value="ECO:0007669"/>
    <property type="project" value="InterPro"/>
</dbReference>
<dbReference type="GO" id="GO:0016020">
    <property type="term" value="C:membrane"/>
    <property type="evidence" value="ECO:0007669"/>
    <property type="project" value="UniProtKB-SubCell"/>
</dbReference>
<evidence type="ECO:0000256" key="6">
    <source>
        <dbReference type="ARBA" id="ARBA00022723"/>
    </source>
</evidence>
<evidence type="ECO:0000256" key="11">
    <source>
        <dbReference type="ARBA" id="ARBA00023136"/>
    </source>
</evidence>
<dbReference type="PRINTS" id="PR00463">
    <property type="entry name" value="EP450I"/>
</dbReference>
<accession>A0AA87ZR72</accession>
<dbReference type="GO" id="GO:0004497">
    <property type="term" value="F:monooxygenase activity"/>
    <property type="evidence" value="ECO:0007669"/>
    <property type="project" value="UniProtKB-KW"/>
</dbReference>
<dbReference type="Proteomes" id="UP001187192">
    <property type="component" value="Unassembled WGS sequence"/>
</dbReference>
<dbReference type="EMBL" id="BTGU01000013">
    <property type="protein sequence ID" value="GMN41954.1"/>
    <property type="molecule type" value="Genomic_DNA"/>
</dbReference>
<name>A0AA87ZR72_FICCA</name>
<keyword evidence="8 13" id="KW-0560">Oxidoreductase</keyword>
<keyword evidence="14" id="KW-0175">Coiled coil</keyword>
<evidence type="ECO:0000256" key="3">
    <source>
        <dbReference type="ARBA" id="ARBA00010617"/>
    </source>
</evidence>
<evidence type="ECO:0000256" key="2">
    <source>
        <dbReference type="ARBA" id="ARBA00004167"/>
    </source>
</evidence>
<evidence type="ECO:0008006" key="18">
    <source>
        <dbReference type="Google" id="ProtNLM"/>
    </source>
</evidence>
<dbReference type="InterPro" id="IPR036396">
    <property type="entry name" value="Cyt_P450_sf"/>
</dbReference>
<evidence type="ECO:0000256" key="4">
    <source>
        <dbReference type="ARBA" id="ARBA00022617"/>
    </source>
</evidence>
<dbReference type="InterPro" id="IPR017972">
    <property type="entry name" value="Cyt_P450_CS"/>
</dbReference>
<keyword evidence="4 12" id="KW-0349">Heme</keyword>
<dbReference type="Pfam" id="PF00067">
    <property type="entry name" value="p450"/>
    <property type="match status" value="1"/>
</dbReference>
<dbReference type="PRINTS" id="PR00385">
    <property type="entry name" value="P450"/>
</dbReference>
<feature type="signal peptide" evidence="15">
    <location>
        <begin position="1"/>
        <end position="28"/>
    </location>
</feature>
<dbReference type="AlphaFoldDB" id="A0AA87ZR72"/>
<evidence type="ECO:0000256" key="5">
    <source>
        <dbReference type="ARBA" id="ARBA00022692"/>
    </source>
</evidence>
<evidence type="ECO:0000256" key="1">
    <source>
        <dbReference type="ARBA" id="ARBA00001971"/>
    </source>
</evidence>
<evidence type="ECO:0000256" key="12">
    <source>
        <dbReference type="PIRSR" id="PIRSR602401-1"/>
    </source>
</evidence>